<dbReference type="InterPro" id="IPR025943">
    <property type="entry name" value="Sigma_54_int_dom_ATP-bd_2"/>
</dbReference>
<evidence type="ECO:0000256" key="6">
    <source>
        <dbReference type="ARBA" id="ARBA00023163"/>
    </source>
</evidence>
<name>A0A9D1TN63_9SPIO</name>
<organism evidence="10 11">
    <name type="scientific">Candidatus Ornithospirochaeta avicola</name>
    <dbReference type="NCBI Taxonomy" id="2840896"/>
    <lineage>
        <taxon>Bacteria</taxon>
        <taxon>Pseudomonadati</taxon>
        <taxon>Spirochaetota</taxon>
        <taxon>Spirochaetia</taxon>
        <taxon>Spirochaetales</taxon>
        <taxon>Spirochaetaceae</taxon>
        <taxon>Spirochaetaceae incertae sedis</taxon>
        <taxon>Candidatus Ornithospirochaeta</taxon>
    </lineage>
</organism>
<dbReference type="InterPro" id="IPR002078">
    <property type="entry name" value="Sigma_54_int"/>
</dbReference>
<dbReference type="FunFam" id="3.40.50.300:FF:000006">
    <property type="entry name" value="DNA-binding transcriptional regulator NtrC"/>
    <property type="match status" value="1"/>
</dbReference>
<protein>
    <submittedName>
        <fullName evidence="10">Sigma-54 dependent transcriptional regulator</fullName>
    </submittedName>
</protein>
<evidence type="ECO:0000256" key="1">
    <source>
        <dbReference type="ARBA" id="ARBA00022553"/>
    </source>
</evidence>
<dbReference type="GO" id="GO:0006355">
    <property type="term" value="P:regulation of DNA-templated transcription"/>
    <property type="evidence" value="ECO:0007669"/>
    <property type="project" value="InterPro"/>
</dbReference>
<evidence type="ECO:0000313" key="11">
    <source>
        <dbReference type="Proteomes" id="UP000823936"/>
    </source>
</evidence>
<comment type="caution">
    <text evidence="10">The sequence shown here is derived from an EMBL/GenBank/DDBJ whole genome shotgun (WGS) entry which is preliminary data.</text>
</comment>
<dbReference type="SUPFAM" id="SSF52172">
    <property type="entry name" value="CheY-like"/>
    <property type="match status" value="1"/>
</dbReference>
<dbReference type="CDD" id="cd00009">
    <property type="entry name" value="AAA"/>
    <property type="match status" value="1"/>
</dbReference>
<gene>
    <name evidence="10" type="ORF">IAB12_05715</name>
</gene>
<reference evidence="10" key="2">
    <citation type="submission" date="2021-04" db="EMBL/GenBank/DDBJ databases">
        <authorList>
            <person name="Gilroy R."/>
        </authorList>
    </citation>
    <scope>NUCLEOTIDE SEQUENCE</scope>
    <source>
        <strain evidence="10">Gambia11-129</strain>
    </source>
</reference>
<keyword evidence="2" id="KW-0547">Nucleotide-binding</keyword>
<dbReference type="PRINTS" id="PR01590">
    <property type="entry name" value="HTHFIS"/>
</dbReference>
<dbReference type="InterPro" id="IPR058031">
    <property type="entry name" value="AAA_lid_NorR"/>
</dbReference>
<reference evidence="10" key="1">
    <citation type="journal article" date="2021" name="PeerJ">
        <title>Extensive microbial diversity within the chicken gut microbiome revealed by metagenomics and culture.</title>
        <authorList>
            <person name="Gilroy R."/>
            <person name="Ravi A."/>
            <person name="Getino M."/>
            <person name="Pursley I."/>
            <person name="Horton D.L."/>
            <person name="Alikhan N.F."/>
            <person name="Baker D."/>
            <person name="Gharbi K."/>
            <person name="Hall N."/>
            <person name="Watson M."/>
            <person name="Adriaenssens E.M."/>
            <person name="Foster-Nyarko E."/>
            <person name="Jarju S."/>
            <person name="Secka A."/>
            <person name="Antonio M."/>
            <person name="Oren A."/>
            <person name="Chaudhuri R.R."/>
            <person name="La Ragione R."/>
            <person name="Hildebrand F."/>
            <person name="Pallen M.J."/>
        </authorList>
    </citation>
    <scope>NUCLEOTIDE SEQUENCE</scope>
    <source>
        <strain evidence="10">Gambia11-129</strain>
    </source>
</reference>
<evidence type="ECO:0000256" key="4">
    <source>
        <dbReference type="ARBA" id="ARBA00023012"/>
    </source>
</evidence>
<evidence type="ECO:0000259" key="8">
    <source>
        <dbReference type="PROSITE" id="PS50045"/>
    </source>
</evidence>
<accession>A0A9D1TN63</accession>
<dbReference type="InterPro" id="IPR027417">
    <property type="entry name" value="P-loop_NTPase"/>
</dbReference>
<dbReference type="Gene3D" id="1.10.8.60">
    <property type="match status" value="1"/>
</dbReference>
<dbReference type="InterPro" id="IPR025662">
    <property type="entry name" value="Sigma_54_int_dom_ATP-bd_1"/>
</dbReference>
<dbReference type="SMART" id="SM00382">
    <property type="entry name" value="AAA"/>
    <property type="match status" value="1"/>
</dbReference>
<evidence type="ECO:0000259" key="9">
    <source>
        <dbReference type="PROSITE" id="PS50110"/>
    </source>
</evidence>
<dbReference type="PROSITE" id="PS50110">
    <property type="entry name" value="RESPONSE_REGULATORY"/>
    <property type="match status" value="1"/>
</dbReference>
<dbReference type="SUPFAM" id="SSF46689">
    <property type="entry name" value="Homeodomain-like"/>
    <property type="match status" value="1"/>
</dbReference>
<dbReference type="Proteomes" id="UP000823936">
    <property type="component" value="Unassembled WGS sequence"/>
</dbReference>
<feature type="modified residue" description="4-aspartylphosphate" evidence="7">
    <location>
        <position position="51"/>
    </location>
</feature>
<keyword evidence="1 7" id="KW-0597">Phosphoprotein</keyword>
<dbReference type="FunFam" id="3.40.50.2300:FF:000018">
    <property type="entry name" value="DNA-binding transcriptional regulator NtrC"/>
    <property type="match status" value="1"/>
</dbReference>
<dbReference type="GO" id="GO:0000160">
    <property type="term" value="P:phosphorelay signal transduction system"/>
    <property type="evidence" value="ECO:0007669"/>
    <property type="project" value="UniProtKB-KW"/>
</dbReference>
<evidence type="ECO:0000256" key="3">
    <source>
        <dbReference type="ARBA" id="ARBA00022840"/>
    </source>
</evidence>
<dbReference type="AlphaFoldDB" id="A0A9D1TN63"/>
<sequence>MKVLLADDEESIRSSLKKYFRIKNIDLETAENGKEALLMLKSMSFDAVISDLRMPQMDGLELLKHTREEGIDIPFIMISAHGEINDAVSALKEGANDFIVKPFNPEELVIKINTLYENMNLKRIINLEKKDFSLIGDSEAMTRIKSLIIRTAPADSTVLITGESGTGKEVIAREIHKHSRVSGGPFVAINIGGVNESLLESELFGYEKGAFTGAQARKTGLFEVANGGTLFLDEMGDMPLSLQVKILRVLQERKIQRLGSTEEIDISARIIAATNKNLENLVKTGAFREDLYYRLNVIRINVPPLRERKDDIALLAAYIISKLNKSMARKIKGLEDGALERLKGYSFPGNIREMENIIERAFIYTEGEYIKKEDIEIKEKKAEREEGKARTMKEIEREAIILALKRNSGNRTRASEELGISRRSLINKIEEYSIKD</sequence>
<keyword evidence="3" id="KW-0067">ATP-binding</keyword>
<dbReference type="GO" id="GO:0043565">
    <property type="term" value="F:sequence-specific DNA binding"/>
    <property type="evidence" value="ECO:0007669"/>
    <property type="project" value="InterPro"/>
</dbReference>
<dbReference type="InterPro" id="IPR009057">
    <property type="entry name" value="Homeodomain-like_sf"/>
</dbReference>
<dbReference type="Gene3D" id="3.40.50.300">
    <property type="entry name" value="P-loop containing nucleotide triphosphate hydrolases"/>
    <property type="match status" value="1"/>
</dbReference>
<dbReference type="PROSITE" id="PS00676">
    <property type="entry name" value="SIGMA54_INTERACT_2"/>
    <property type="match status" value="1"/>
</dbReference>
<proteinExistence type="predicted"/>
<dbReference type="Pfam" id="PF25601">
    <property type="entry name" value="AAA_lid_14"/>
    <property type="match status" value="1"/>
</dbReference>
<dbReference type="EMBL" id="DXHU01000022">
    <property type="protein sequence ID" value="HIV99252.1"/>
    <property type="molecule type" value="Genomic_DNA"/>
</dbReference>
<dbReference type="Gene3D" id="1.10.10.60">
    <property type="entry name" value="Homeodomain-like"/>
    <property type="match status" value="1"/>
</dbReference>
<evidence type="ECO:0000256" key="5">
    <source>
        <dbReference type="ARBA" id="ARBA00023015"/>
    </source>
</evidence>
<dbReference type="Gene3D" id="3.40.50.2300">
    <property type="match status" value="1"/>
</dbReference>
<keyword evidence="4" id="KW-0902">Two-component regulatory system</keyword>
<dbReference type="InterPro" id="IPR002197">
    <property type="entry name" value="HTH_Fis"/>
</dbReference>
<evidence type="ECO:0000256" key="7">
    <source>
        <dbReference type="PROSITE-ProRule" id="PRU00169"/>
    </source>
</evidence>
<dbReference type="InterPro" id="IPR001789">
    <property type="entry name" value="Sig_transdc_resp-reg_receiver"/>
</dbReference>
<dbReference type="Pfam" id="PF00158">
    <property type="entry name" value="Sigma54_activat"/>
    <property type="match status" value="1"/>
</dbReference>
<keyword evidence="5" id="KW-0805">Transcription regulation</keyword>
<dbReference type="Pfam" id="PF02954">
    <property type="entry name" value="HTH_8"/>
    <property type="match status" value="1"/>
</dbReference>
<keyword evidence="6" id="KW-0804">Transcription</keyword>
<evidence type="ECO:0000256" key="2">
    <source>
        <dbReference type="ARBA" id="ARBA00022741"/>
    </source>
</evidence>
<dbReference type="SUPFAM" id="SSF52540">
    <property type="entry name" value="P-loop containing nucleoside triphosphate hydrolases"/>
    <property type="match status" value="1"/>
</dbReference>
<dbReference type="PROSITE" id="PS50045">
    <property type="entry name" value="SIGMA54_INTERACT_4"/>
    <property type="match status" value="1"/>
</dbReference>
<evidence type="ECO:0000313" key="10">
    <source>
        <dbReference type="EMBL" id="HIV99252.1"/>
    </source>
</evidence>
<feature type="domain" description="Sigma-54 factor interaction" evidence="8">
    <location>
        <begin position="134"/>
        <end position="363"/>
    </location>
</feature>
<dbReference type="GO" id="GO:0005524">
    <property type="term" value="F:ATP binding"/>
    <property type="evidence" value="ECO:0007669"/>
    <property type="project" value="UniProtKB-KW"/>
</dbReference>
<dbReference type="SMART" id="SM00448">
    <property type="entry name" value="REC"/>
    <property type="match status" value="1"/>
</dbReference>
<dbReference type="InterPro" id="IPR011006">
    <property type="entry name" value="CheY-like_superfamily"/>
</dbReference>
<dbReference type="PROSITE" id="PS00675">
    <property type="entry name" value="SIGMA54_INTERACT_1"/>
    <property type="match status" value="1"/>
</dbReference>
<dbReference type="InterPro" id="IPR003593">
    <property type="entry name" value="AAA+_ATPase"/>
</dbReference>
<feature type="domain" description="Response regulatory" evidence="9">
    <location>
        <begin position="2"/>
        <end position="116"/>
    </location>
</feature>
<dbReference type="Pfam" id="PF00072">
    <property type="entry name" value="Response_reg"/>
    <property type="match status" value="1"/>
</dbReference>
<dbReference type="PANTHER" id="PTHR32071">
    <property type="entry name" value="TRANSCRIPTIONAL REGULATORY PROTEIN"/>
    <property type="match status" value="1"/>
</dbReference>